<evidence type="ECO:0000259" key="2">
    <source>
        <dbReference type="PROSITE" id="PS50878"/>
    </source>
</evidence>
<dbReference type="PROSITE" id="PS50878">
    <property type="entry name" value="RT_POL"/>
    <property type="match status" value="1"/>
</dbReference>
<dbReference type="AlphaFoldDB" id="A0ABD3GJC4"/>
<evidence type="ECO:0000313" key="3">
    <source>
        <dbReference type="EMBL" id="KAL3679058.1"/>
    </source>
</evidence>
<keyword evidence="4" id="KW-1185">Reference proteome</keyword>
<dbReference type="InterPro" id="IPR005135">
    <property type="entry name" value="Endo/exonuclease/phosphatase"/>
</dbReference>
<sequence length="1176" mass="132755">MTNWARKLDVHIDSVQESGKKAILTVFTSHEEREKVLGCPHPPIRGCEVAHFAWEPSMDDENYLPPLKPIEVEVYNMPKWAKDIVPNIFNNMGQVIHIPYDSRELIKRDGRATILWDESIRLPSSIKVTLGPKSVTCRVRNISESEGGDSDIDDAEVEDLWRPRTEVKQRTPGGSTSMTEYKAPQNQKPDRDNLNRPRSMPKDDLHTERAQTVPLIDLSTTPSEQGEAPKSKATGQEAKYQPAFGQFRISSTPHYHAQQNRPEDNADSVLTPSWMKDSDTEQSSSSVQGGNHEVRKTLRVSKARRTRKETSQKTGGSRKEVGRMTVTPASDTRKEVMFLQGQGVNNNISVGDPLNDAGLMVTGLRYAIKNFVAKEKPDILALQETHLESEKLSFFLATMTAEYSVLASSSIGRSRGVALIYRKDLTLLQTGKDDARRFVWGRFSMGDHEFLVLSVYAPNDANERSQFWATLGPQLPQGRWFVGGDWNSVTTTADSSSTTNLQGSEEAIHFKAFCDTLGVMEAREWALKKEGPRYTRVQFRNGRMSWSRIDRLYFAEGRVDKVKHHSRYQTSDHLPASAFFHLNASTVDHRKQFMSAYFKADQYVVKENLQYLKLVWEELQTKYADGSAMDAFLRCWFGLRKEIKVLQYMKKERLLALPEKEKQLEALTRIPVTDLSLEQEKTLQVLTDESPGEIDKEVFTHYSNLYSWQQPPTGPRGGQGSPTLRLYFAAVLELWCSATPPAQFKDGLIFLLPKQGFTKGRSTHNCILTYSLTHEALKRERRAAFFISLDQEKAYDRLLPDYLWKVLETVGFTAPFINIVKALQVDVESRILLDGRLLAPFQVNNGVRQGCPLSPLLVVISTIPMINAIKRRNDSGEISAVQLPGGLRISCLCFADDLAVFLAIEKCSMENLFQLLRVVEITTGAEVNLIKSKLMLIGARTRFPTWARDVGIQLADPKEVSTYLGAPLATVWWGTDNGRDLLQKLKKKASFYSLPFESRILALKHGLFPTLIYTLLTTRFKKATLTSFNKIIREFIWSVDAEGKNKKSLTAWENLTLPGCWGGLGVFSSAEFQVALICRLTLKALLNLQQSLWAPILATSFLGTDSDHLRQALCMNPLPMSFSNAPVATLLVGSWSQFITLFNWKPTDSDWLPAGDLRGLLFLTFRRRLRSDVRGG</sequence>
<comment type="caution">
    <text evidence="3">The sequence shown here is derived from an EMBL/GenBank/DDBJ whole genome shotgun (WGS) entry which is preliminary data.</text>
</comment>
<dbReference type="InterPro" id="IPR036691">
    <property type="entry name" value="Endo/exonu/phosph_ase_sf"/>
</dbReference>
<dbReference type="InterPro" id="IPR000477">
    <property type="entry name" value="RT_dom"/>
</dbReference>
<organism evidence="3 4">
    <name type="scientific">Riccia sorocarpa</name>
    <dbReference type="NCBI Taxonomy" id="122646"/>
    <lineage>
        <taxon>Eukaryota</taxon>
        <taxon>Viridiplantae</taxon>
        <taxon>Streptophyta</taxon>
        <taxon>Embryophyta</taxon>
        <taxon>Marchantiophyta</taxon>
        <taxon>Marchantiopsida</taxon>
        <taxon>Marchantiidae</taxon>
        <taxon>Marchantiales</taxon>
        <taxon>Ricciaceae</taxon>
        <taxon>Riccia</taxon>
    </lineage>
</organism>
<feature type="domain" description="Reverse transcriptase" evidence="2">
    <location>
        <begin position="638"/>
        <end position="968"/>
    </location>
</feature>
<dbReference type="Pfam" id="PF03372">
    <property type="entry name" value="Exo_endo_phos"/>
    <property type="match status" value="1"/>
</dbReference>
<dbReference type="Proteomes" id="UP001633002">
    <property type="component" value="Unassembled WGS sequence"/>
</dbReference>
<dbReference type="SUPFAM" id="SSF56219">
    <property type="entry name" value="DNase I-like"/>
    <property type="match status" value="1"/>
</dbReference>
<protein>
    <recommendedName>
        <fullName evidence="2">Reverse transcriptase domain-containing protein</fullName>
    </recommendedName>
</protein>
<evidence type="ECO:0000313" key="4">
    <source>
        <dbReference type="Proteomes" id="UP001633002"/>
    </source>
</evidence>
<reference evidence="3 4" key="1">
    <citation type="submission" date="2024-09" db="EMBL/GenBank/DDBJ databases">
        <title>Chromosome-scale assembly of Riccia sorocarpa.</title>
        <authorList>
            <person name="Paukszto L."/>
        </authorList>
    </citation>
    <scope>NUCLEOTIDE SEQUENCE [LARGE SCALE GENOMIC DNA]</scope>
    <source>
        <strain evidence="3">LP-2024</strain>
        <tissue evidence="3">Aerial parts of the thallus</tissue>
    </source>
</reference>
<dbReference type="EMBL" id="JBJQOH010000007">
    <property type="protein sequence ID" value="KAL3679058.1"/>
    <property type="molecule type" value="Genomic_DNA"/>
</dbReference>
<dbReference type="PANTHER" id="PTHR19446">
    <property type="entry name" value="REVERSE TRANSCRIPTASES"/>
    <property type="match status" value="1"/>
</dbReference>
<accession>A0ABD3GJC4</accession>
<name>A0ABD3GJC4_9MARC</name>
<dbReference type="Gene3D" id="3.60.10.10">
    <property type="entry name" value="Endonuclease/exonuclease/phosphatase"/>
    <property type="match status" value="1"/>
</dbReference>
<gene>
    <name evidence="3" type="ORF">R1sor_022014</name>
</gene>
<evidence type="ECO:0000256" key="1">
    <source>
        <dbReference type="SAM" id="MobiDB-lite"/>
    </source>
</evidence>
<feature type="region of interest" description="Disordered" evidence="1">
    <location>
        <begin position="253"/>
        <end position="324"/>
    </location>
</feature>
<feature type="compositionally biased region" description="Basic residues" evidence="1">
    <location>
        <begin position="297"/>
        <end position="307"/>
    </location>
</feature>
<feature type="compositionally biased region" description="Polar residues" evidence="1">
    <location>
        <begin position="172"/>
        <end position="187"/>
    </location>
</feature>
<feature type="compositionally biased region" description="Basic and acidic residues" evidence="1">
    <location>
        <begin position="159"/>
        <end position="169"/>
    </location>
</feature>
<dbReference type="SUPFAM" id="SSF56672">
    <property type="entry name" value="DNA/RNA polymerases"/>
    <property type="match status" value="1"/>
</dbReference>
<feature type="compositionally biased region" description="Basic and acidic residues" evidence="1">
    <location>
        <begin position="188"/>
        <end position="209"/>
    </location>
</feature>
<dbReference type="InterPro" id="IPR043502">
    <property type="entry name" value="DNA/RNA_pol_sf"/>
</dbReference>
<proteinExistence type="predicted"/>
<dbReference type="Pfam" id="PF00078">
    <property type="entry name" value="RVT_1"/>
    <property type="match status" value="1"/>
</dbReference>
<feature type="compositionally biased region" description="Acidic residues" evidence="1">
    <location>
        <begin position="146"/>
        <end position="158"/>
    </location>
</feature>
<feature type="region of interest" description="Disordered" evidence="1">
    <location>
        <begin position="141"/>
        <end position="239"/>
    </location>
</feature>